<feature type="domain" description="N-acetyltransferase" evidence="1">
    <location>
        <begin position="7"/>
        <end position="146"/>
    </location>
</feature>
<dbReference type="PANTHER" id="PTHR34822:SF1">
    <property type="entry name" value="GRPB FAMILY PROTEIN"/>
    <property type="match status" value="1"/>
</dbReference>
<dbReference type="Pfam" id="PF00583">
    <property type="entry name" value="Acetyltransf_1"/>
    <property type="match status" value="1"/>
</dbReference>
<dbReference type="Gene3D" id="3.30.460.10">
    <property type="entry name" value="Beta Polymerase, domain 2"/>
    <property type="match status" value="1"/>
</dbReference>
<dbReference type="CDD" id="cd04301">
    <property type="entry name" value="NAT_SF"/>
    <property type="match status" value="1"/>
</dbReference>
<proteinExistence type="predicted"/>
<dbReference type="AlphaFoldDB" id="A0A5B7WXB7"/>
<dbReference type="SUPFAM" id="SSF55729">
    <property type="entry name" value="Acyl-CoA N-acyltransferases (Nat)"/>
    <property type="match status" value="1"/>
</dbReference>
<dbReference type="InterPro" id="IPR043519">
    <property type="entry name" value="NT_sf"/>
</dbReference>
<evidence type="ECO:0000259" key="1">
    <source>
        <dbReference type="PROSITE" id="PS51186"/>
    </source>
</evidence>
<dbReference type="Pfam" id="PF04229">
    <property type="entry name" value="GrpB"/>
    <property type="match status" value="1"/>
</dbReference>
<sequence>MSSPRPVELQWLEHARWCAEPAFTRLLGLAADPPDAARLQGLVQHCAQLHLLGAFASPGELVGLAAYRRRPGQCVELEYLAVLPQAQHRQVASALVQALRTAEQATVVAATDDDAIGFYRARGFLVSRAPRDPRWPAATRYWCTLAHPAALRQRPTGDPGLQYLDGAPAPGSIQVVPADPGWAQHFEQLAERLRRALGATAQVVEHVGSTSVPALAAKPVIDINLLVDDPRDEDSYVPQLRAAGLLFWLREPGWHQHRLFKQLATGSTLEANIHLFALGSAEHCRMVLLRDRLRSDPAMRRAYARAKLDAAGQLNERTAHQGLVMDYNRIKEPFILGLLEQIVHGFPEDSLPTTA</sequence>
<dbReference type="Gene3D" id="3.40.630.30">
    <property type="match status" value="1"/>
</dbReference>
<dbReference type="RefSeq" id="WP_138176985.1">
    <property type="nucleotide sequence ID" value="NZ_CP034412.1"/>
</dbReference>
<keyword evidence="3" id="KW-1185">Reference proteome</keyword>
<name>A0A5B7WXB7_9MICC</name>
<dbReference type="EMBL" id="CP034412">
    <property type="protein sequence ID" value="QCY47890.1"/>
    <property type="molecule type" value="Genomic_DNA"/>
</dbReference>
<dbReference type="InterPro" id="IPR007344">
    <property type="entry name" value="GrpB/CoaE"/>
</dbReference>
<reference evidence="2 3" key="1">
    <citation type="submission" date="2018-12" db="EMBL/GenBank/DDBJ databases">
        <title>Complete Genome Sequence of Glutamicibacter creatinolyticus strain LGCM259,isolated from an abscess of a 12-year-old mare in Italy.</title>
        <authorList>
            <person name="Santos R.G."/>
            <person name="Silva A.L."/>
            <person name="Seyffert N."/>
            <person name="Castro T.L.P."/>
            <person name="Attili A.R."/>
            <person name="Rifici C."/>
            <person name="Mazzullo G."/>
            <person name="Brenig B."/>
            <person name="Venanzi F."/>
            <person name="Azevedo V."/>
        </authorList>
    </citation>
    <scope>NUCLEOTIDE SEQUENCE [LARGE SCALE GENOMIC DNA]</scope>
    <source>
        <strain evidence="2 3">LGCM 259</strain>
    </source>
</reference>
<keyword evidence="2" id="KW-0808">Transferase</keyword>
<gene>
    <name evidence="2" type="ORF">GcLGCM259_2180</name>
</gene>
<protein>
    <submittedName>
        <fullName evidence="2">GNAT family N-acetyltransferase</fullName>
    </submittedName>
</protein>
<evidence type="ECO:0000313" key="3">
    <source>
        <dbReference type="Proteomes" id="UP000307000"/>
    </source>
</evidence>
<accession>A0A5B7WXB7</accession>
<dbReference type="InterPro" id="IPR000182">
    <property type="entry name" value="GNAT_dom"/>
</dbReference>
<dbReference type="PANTHER" id="PTHR34822">
    <property type="entry name" value="GRPB DOMAIN PROTEIN (AFU_ORTHOLOGUE AFUA_1G01530)"/>
    <property type="match status" value="1"/>
</dbReference>
<dbReference type="SUPFAM" id="SSF81301">
    <property type="entry name" value="Nucleotidyltransferase"/>
    <property type="match status" value="1"/>
</dbReference>
<organism evidence="2 3">
    <name type="scientific">Glutamicibacter creatinolyticus</name>
    <dbReference type="NCBI Taxonomy" id="162496"/>
    <lineage>
        <taxon>Bacteria</taxon>
        <taxon>Bacillati</taxon>
        <taxon>Actinomycetota</taxon>
        <taxon>Actinomycetes</taxon>
        <taxon>Micrococcales</taxon>
        <taxon>Micrococcaceae</taxon>
        <taxon>Glutamicibacter</taxon>
    </lineage>
</organism>
<dbReference type="Proteomes" id="UP000307000">
    <property type="component" value="Chromosome"/>
</dbReference>
<evidence type="ECO:0000313" key="2">
    <source>
        <dbReference type="EMBL" id="QCY47890.1"/>
    </source>
</evidence>
<dbReference type="InterPro" id="IPR016181">
    <property type="entry name" value="Acyl_CoA_acyltransferase"/>
</dbReference>
<dbReference type="GO" id="GO:0016747">
    <property type="term" value="F:acyltransferase activity, transferring groups other than amino-acyl groups"/>
    <property type="evidence" value="ECO:0007669"/>
    <property type="project" value="InterPro"/>
</dbReference>
<dbReference type="PROSITE" id="PS51186">
    <property type="entry name" value="GNAT"/>
    <property type="match status" value="1"/>
</dbReference>
<dbReference type="KEGG" id="gcr:GcLGCM259_2180"/>